<keyword evidence="1" id="KW-1133">Transmembrane helix</keyword>
<organism evidence="2 3">
    <name type="scientific">[Candida] anglica</name>
    <dbReference type="NCBI Taxonomy" id="148631"/>
    <lineage>
        <taxon>Eukaryota</taxon>
        <taxon>Fungi</taxon>
        <taxon>Dikarya</taxon>
        <taxon>Ascomycota</taxon>
        <taxon>Saccharomycotina</taxon>
        <taxon>Pichiomycetes</taxon>
        <taxon>Debaryomycetaceae</taxon>
        <taxon>Kurtzmaniella</taxon>
    </lineage>
</organism>
<evidence type="ECO:0000313" key="2">
    <source>
        <dbReference type="EMBL" id="CAK7899954.1"/>
    </source>
</evidence>
<dbReference type="InterPro" id="IPR025187">
    <property type="entry name" value="DUF4112"/>
</dbReference>
<accession>A0ABP0E8Y3</accession>
<keyword evidence="1" id="KW-0812">Transmembrane</keyword>
<feature type="transmembrane region" description="Helical" evidence="1">
    <location>
        <begin position="121"/>
        <end position="144"/>
    </location>
</feature>
<evidence type="ECO:0000256" key="1">
    <source>
        <dbReference type="SAM" id="Phobius"/>
    </source>
</evidence>
<dbReference type="EMBL" id="OZ004255">
    <property type="protein sequence ID" value="CAK7899954.1"/>
    <property type="molecule type" value="Genomic_DNA"/>
</dbReference>
<gene>
    <name evidence="2" type="ORF">CAAN4_C05072</name>
</gene>
<dbReference type="Pfam" id="PF13430">
    <property type="entry name" value="DUF4112"/>
    <property type="match status" value="1"/>
</dbReference>
<protein>
    <submittedName>
        <fullName evidence="2">Uncharacterized protein</fullName>
    </submittedName>
</protein>
<dbReference type="PANTHER" id="PTHR35519">
    <property type="entry name" value="MEMBRANE PROTEINS"/>
    <property type="match status" value="1"/>
</dbReference>
<reference evidence="2 3" key="1">
    <citation type="submission" date="2024-01" db="EMBL/GenBank/DDBJ databases">
        <authorList>
            <consortium name="Genoscope - CEA"/>
            <person name="William W."/>
        </authorList>
    </citation>
    <scope>NUCLEOTIDE SEQUENCE [LARGE SCALE GENOMIC DNA]</scope>
    <source>
        <strain evidence="2 3">29B2s-10</strain>
    </source>
</reference>
<dbReference type="Proteomes" id="UP001497600">
    <property type="component" value="Chromosome C"/>
</dbReference>
<keyword evidence="1" id="KW-0472">Membrane</keyword>
<evidence type="ECO:0000313" key="3">
    <source>
        <dbReference type="Proteomes" id="UP001497600"/>
    </source>
</evidence>
<dbReference type="PANTHER" id="PTHR35519:SF2">
    <property type="entry name" value="PH DOMAIN PROTEIN"/>
    <property type="match status" value="1"/>
</dbReference>
<name>A0ABP0E8Y3_9ASCO</name>
<feature type="transmembrane region" description="Helical" evidence="1">
    <location>
        <begin position="72"/>
        <end position="101"/>
    </location>
</feature>
<proteinExistence type="predicted"/>
<sequence length="274" mass="30729">MSSYIVKYIANRVLKDNQWNRLGVEDPYYEYIPLDAEGKRTKKVKRRVPDGLSKNDISVLEAIKQKAYRYDIWFNVAGVQFGWSSIVGFVPVVGQLLATYWSLTILVTARGLDDGLPFDLHLLFLMNIVIDFVLGLIPIVGNLVEIGYKANSRNFLLLEKHLLRVGQKNMGIIEPNEVRSNFLNDKVGPVVEETILPGTIKAGEHLKHFVSDQYHSIQKLKVRPGTAASGSPTTVTSPETVHHLEVEDDAKSIKSVNSLNSNLKKYPVASEKLD</sequence>
<keyword evidence="3" id="KW-1185">Reference proteome</keyword>